<evidence type="ECO:0000313" key="2">
    <source>
        <dbReference type="EMBL" id="MDC7682996.1"/>
    </source>
</evidence>
<dbReference type="Proteomes" id="UP001214854">
    <property type="component" value="Unassembled WGS sequence"/>
</dbReference>
<proteinExistence type="predicted"/>
<dbReference type="Pfam" id="PF01738">
    <property type="entry name" value="DLH"/>
    <property type="match status" value="1"/>
</dbReference>
<gene>
    <name evidence="2" type="ORF">PQU92_06895</name>
</gene>
<keyword evidence="2" id="KW-0378">Hydrolase</keyword>
<evidence type="ECO:0000259" key="1">
    <source>
        <dbReference type="Pfam" id="PF01738"/>
    </source>
</evidence>
<name>A0ABT5HSE9_9CAUL</name>
<dbReference type="EMBL" id="JAQQKX010000004">
    <property type="protein sequence ID" value="MDC7682996.1"/>
    <property type="molecule type" value="Genomic_DNA"/>
</dbReference>
<keyword evidence="3" id="KW-1185">Reference proteome</keyword>
<dbReference type="InterPro" id="IPR029058">
    <property type="entry name" value="AB_hydrolase_fold"/>
</dbReference>
<feature type="domain" description="Dienelactone hydrolase" evidence="1">
    <location>
        <begin position="18"/>
        <end position="248"/>
    </location>
</feature>
<comment type="caution">
    <text evidence="2">The sequence shown here is derived from an EMBL/GenBank/DDBJ whole genome shotgun (WGS) entry which is preliminary data.</text>
</comment>
<dbReference type="GO" id="GO:0016787">
    <property type="term" value="F:hydrolase activity"/>
    <property type="evidence" value="ECO:0007669"/>
    <property type="project" value="UniProtKB-KW"/>
</dbReference>
<dbReference type="InterPro" id="IPR002925">
    <property type="entry name" value="Dienelactn_hydro"/>
</dbReference>
<protein>
    <submittedName>
        <fullName evidence="2">Dienelactone hydrolase family protein</fullName>
    </submittedName>
</protein>
<accession>A0ABT5HSE9</accession>
<sequence length="256" mass="28173">MLETTAARWARLDACTEHFGPADTTPRPAMLLFHGCGGIRPHIYTYAKAAAETGIRVFVVDSLKVRGWGRMQGVTLVCTGAALQGYERSGDVLAALWGVSQRPDVISDQIMLAGFSHGGWSIMDLMTQSLTKRGEARLADPDAKLIKKIKGIFMVYPYINFPARSVKHPWLYTIPTTVVLAMRDHLTPYKRSLEVFERLSEQGVPMHTLSLDASHAFDEQGNKGAVMDFDPEAMKASMEAMTAFIEEVLVPAVSVA</sequence>
<dbReference type="RefSeq" id="WP_272747478.1">
    <property type="nucleotide sequence ID" value="NZ_JAQQKX010000004.1"/>
</dbReference>
<dbReference type="Gene3D" id="3.40.50.1820">
    <property type="entry name" value="alpha/beta hydrolase"/>
    <property type="match status" value="1"/>
</dbReference>
<dbReference type="PANTHER" id="PTHR22946">
    <property type="entry name" value="DIENELACTONE HYDROLASE DOMAIN-CONTAINING PROTEIN-RELATED"/>
    <property type="match status" value="1"/>
</dbReference>
<reference evidence="2 3" key="1">
    <citation type="submission" date="2023-01" db="EMBL/GenBank/DDBJ databases">
        <title>Novel species of the genus Asticcacaulis isolated from rivers.</title>
        <authorList>
            <person name="Lu H."/>
        </authorList>
    </citation>
    <scope>NUCLEOTIDE SEQUENCE [LARGE SCALE GENOMIC DNA]</scope>
    <source>
        <strain evidence="2 3">BYS171W</strain>
    </source>
</reference>
<dbReference type="InterPro" id="IPR050261">
    <property type="entry name" value="FrsA_esterase"/>
</dbReference>
<evidence type="ECO:0000313" key="3">
    <source>
        <dbReference type="Proteomes" id="UP001214854"/>
    </source>
</evidence>
<organism evidence="2 3">
    <name type="scientific">Asticcacaulis aquaticus</name>
    <dbReference type="NCBI Taxonomy" id="2984212"/>
    <lineage>
        <taxon>Bacteria</taxon>
        <taxon>Pseudomonadati</taxon>
        <taxon>Pseudomonadota</taxon>
        <taxon>Alphaproteobacteria</taxon>
        <taxon>Caulobacterales</taxon>
        <taxon>Caulobacteraceae</taxon>
        <taxon>Asticcacaulis</taxon>
    </lineage>
</organism>
<dbReference type="SUPFAM" id="SSF53474">
    <property type="entry name" value="alpha/beta-Hydrolases"/>
    <property type="match status" value="1"/>
</dbReference>